<organism evidence="1 2">
    <name type="scientific">Chrysochromulina tobinii</name>
    <dbReference type="NCBI Taxonomy" id="1460289"/>
    <lineage>
        <taxon>Eukaryota</taxon>
        <taxon>Haptista</taxon>
        <taxon>Haptophyta</taxon>
        <taxon>Prymnesiophyceae</taxon>
        <taxon>Prymnesiales</taxon>
        <taxon>Chrysochromulinaceae</taxon>
        <taxon>Chrysochromulina</taxon>
    </lineage>
</organism>
<dbReference type="Proteomes" id="UP000037460">
    <property type="component" value="Unassembled WGS sequence"/>
</dbReference>
<evidence type="ECO:0000313" key="1">
    <source>
        <dbReference type="EMBL" id="KOO35943.1"/>
    </source>
</evidence>
<reference evidence="2" key="1">
    <citation type="journal article" date="2015" name="PLoS Genet.">
        <title>Genome Sequence and Transcriptome Analyses of Chrysochromulina tobin: Metabolic Tools for Enhanced Algal Fitness in the Prominent Order Prymnesiales (Haptophyceae).</title>
        <authorList>
            <person name="Hovde B.T."/>
            <person name="Deodato C.R."/>
            <person name="Hunsperger H.M."/>
            <person name="Ryken S.A."/>
            <person name="Yost W."/>
            <person name="Jha R.K."/>
            <person name="Patterson J."/>
            <person name="Monnat R.J. Jr."/>
            <person name="Barlow S.B."/>
            <person name="Starkenburg S.R."/>
            <person name="Cattolico R.A."/>
        </authorList>
    </citation>
    <scope>NUCLEOTIDE SEQUENCE</scope>
    <source>
        <strain evidence="2">CCMP291</strain>
    </source>
</reference>
<keyword evidence="2" id="KW-1185">Reference proteome</keyword>
<sequence>MELMTYYTADQLLVLDETAKDRRNLRPNIGWGFRGITPYVRDWHLTRGGRISALTLFSSRGFEDWRMTKGTFNTSAFQAMRSTNVRADAIIFNSALSAYARNRLTLWKPAR</sequence>
<proteinExistence type="predicted"/>
<gene>
    <name evidence="1" type="ORF">Ctob_016485</name>
</gene>
<dbReference type="EMBL" id="JWZX01000696">
    <property type="protein sequence ID" value="KOO35943.1"/>
    <property type="molecule type" value="Genomic_DNA"/>
</dbReference>
<protein>
    <recommendedName>
        <fullName evidence="3">Tc1-like transposase DDE domain-containing protein</fullName>
    </recommendedName>
</protein>
<accession>A0A0M0KC28</accession>
<comment type="caution">
    <text evidence="1">The sequence shown here is derived from an EMBL/GenBank/DDBJ whole genome shotgun (WGS) entry which is preliminary data.</text>
</comment>
<dbReference type="AlphaFoldDB" id="A0A0M0KC28"/>
<evidence type="ECO:0000313" key="2">
    <source>
        <dbReference type="Proteomes" id="UP000037460"/>
    </source>
</evidence>
<evidence type="ECO:0008006" key="3">
    <source>
        <dbReference type="Google" id="ProtNLM"/>
    </source>
</evidence>
<name>A0A0M0KC28_9EUKA</name>
<dbReference type="OrthoDB" id="2266637at2759"/>